<keyword evidence="1" id="KW-0472">Membrane</keyword>
<dbReference type="RefSeq" id="WP_263001962.1">
    <property type="nucleotide sequence ID" value="NZ_JAOTEM010000001.1"/>
</dbReference>
<dbReference type="Proteomes" id="UP001208649">
    <property type="component" value="Unassembled WGS sequence"/>
</dbReference>
<keyword evidence="3" id="KW-1185">Reference proteome</keyword>
<accession>A0ABT2W2S7</accession>
<protein>
    <submittedName>
        <fullName evidence="2">Uncharacterized protein</fullName>
    </submittedName>
</protein>
<comment type="caution">
    <text evidence="2">The sequence shown here is derived from an EMBL/GenBank/DDBJ whole genome shotgun (WGS) entry which is preliminary data.</text>
</comment>
<gene>
    <name evidence="2" type="ORF">NZ698_04860</name>
</gene>
<sequence>MEKFDLNSMHIYIIIFFAFIVAMILLKFIDNLLKKIFECNDEIDYGVQNRFIGKIWISKKPKEENNIDTT</sequence>
<name>A0ABT2W2S7_9FLAO</name>
<keyword evidence="1" id="KW-0812">Transmembrane</keyword>
<reference evidence="3" key="1">
    <citation type="submission" date="2023-07" db="EMBL/GenBank/DDBJ databases">
        <title>Chryseobacterium sp. strain PBS4-4 Genome sequencing and assembly.</title>
        <authorList>
            <person name="Jung Y."/>
        </authorList>
    </citation>
    <scope>NUCLEOTIDE SEQUENCE [LARGE SCALE GENOMIC DNA]</scope>
    <source>
        <strain evidence="3">PBS4-4</strain>
    </source>
</reference>
<keyword evidence="1" id="KW-1133">Transmembrane helix</keyword>
<evidence type="ECO:0000313" key="2">
    <source>
        <dbReference type="EMBL" id="MCU7616518.1"/>
    </source>
</evidence>
<dbReference type="EMBL" id="JAOTEM010000001">
    <property type="protein sequence ID" value="MCU7616518.1"/>
    <property type="molecule type" value="Genomic_DNA"/>
</dbReference>
<feature type="transmembrane region" description="Helical" evidence="1">
    <location>
        <begin position="6"/>
        <end position="26"/>
    </location>
</feature>
<proteinExistence type="predicted"/>
<evidence type="ECO:0000313" key="3">
    <source>
        <dbReference type="Proteomes" id="UP001208649"/>
    </source>
</evidence>
<organism evidence="2 3">
    <name type="scientific">Chryseobacterium edaphi</name>
    <dbReference type="NCBI Taxonomy" id="2976532"/>
    <lineage>
        <taxon>Bacteria</taxon>
        <taxon>Pseudomonadati</taxon>
        <taxon>Bacteroidota</taxon>
        <taxon>Flavobacteriia</taxon>
        <taxon>Flavobacteriales</taxon>
        <taxon>Weeksellaceae</taxon>
        <taxon>Chryseobacterium group</taxon>
        <taxon>Chryseobacterium</taxon>
    </lineage>
</organism>
<evidence type="ECO:0000256" key="1">
    <source>
        <dbReference type="SAM" id="Phobius"/>
    </source>
</evidence>